<dbReference type="PANTHER" id="PTHR23542:SF1">
    <property type="entry name" value="MAJOR FACILITATOR SUPERFAMILY (MFS) PROFILE DOMAIN-CONTAINING PROTEIN"/>
    <property type="match status" value="1"/>
</dbReference>
<dbReference type="Pfam" id="PF07690">
    <property type="entry name" value="MFS_1"/>
    <property type="match status" value="1"/>
</dbReference>
<keyword evidence="3" id="KW-1185">Reference proteome</keyword>
<feature type="transmembrane region" description="Helical" evidence="1">
    <location>
        <begin position="178"/>
        <end position="198"/>
    </location>
</feature>
<evidence type="ECO:0000313" key="2">
    <source>
        <dbReference type="EMBL" id="KAA9134929.1"/>
    </source>
</evidence>
<sequence>MQSTRTARYIDVLRLPGVLPTFGVALIGRGAYALVFLPLLYAVTDATGSIGLAGIAVGLYGAGASFLAPLRAWFIDRFGARRVLALLVVMFSTTVAVIGLSALYAPDGATLVILAAVAGALAPPLGPTMRVAWGRLTPTRELLKKGLSFDAVVEELLYLGGPAATGLALAFIAPGTALLIPACLVLVGGLFFVASRAVGDMGPRPPADEEAPRERPLVLDPRFVAVLIPVLVAGAISGSISISVPVIVSDAGGPAAAGIALGLFAGGSAVGGLVFGALRVPGSPIRQLLILSTALVAISSTIAVLTGAVAVSLVLAAAGLFFSPVMIVAYFAAHQAGGEHRQNSATTWANTSHNVGATLGSALAGVIIQAVTVPAATFGIAAGAAALLIAGALLSRTGGLAKR</sequence>
<name>A0A5N0TND7_9MICO</name>
<evidence type="ECO:0000256" key="1">
    <source>
        <dbReference type="SAM" id="Phobius"/>
    </source>
</evidence>
<dbReference type="Gene3D" id="1.20.1250.20">
    <property type="entry name" value="MFS general substrate transporter like domains"/>
    <property type="match status" value="1"/>
</dbReference>
<dbReference type="RefSeq" id="WP_150892284.1">
    <property type="nucleotide sequence ID" value="NZ_VYUY01000006.1"/>
</dbReference>
<evidence type="ECO:0000313" key="3">
    <source>
        <dbReference type="Proteomes" id="UP000326838"/>
    </source>
</evidence>
<feature type="transmembrane region" description="Helical" evidence="1">
    <location>
        <begin position="223"/>
        <end position="248"/>
    </location>
</feature>
<proteinExistence type="predicted"/>
<keyword evidence="1" id="KW-0812">Transmembrane</keyword>
<feature type="transmembrane region" description="Helical" evidence="1">
    <location>
        <begin position="378"/>
        <end position="395"/>
    </location>
</feature>
<gene>
    <name evidence="2" type="ORF">F6B40_04360</name>
</gene>
<organism evidence="2 3">
    <name type="scientific">Microbacterium caowuchunii</name>
    <dbReference type="NCBI Taxonomy" id="2614638"/>
    <lineage>
        <taxon>Bacteria</taxon>
        <taxon>Bacillati</taxon>
        <taxon>Actinomycetota</taxon>
        <taxon>Actinomycetes</taxon>
        <taxon>Micrococcales</taxon>
        <taxon>Microbacteriaceae</taxon>
        <taxon>Microbacterium</taxon>
    </lineage>
</organism>
<dbReference type="Proteomes" id="UP000326838">
    <property type="component" value="Unassembled WGS sequence"/>
</dbReference>
<feature type="transmembrane region" description="Helical" evidence="1">
    <location>
        <begin position="21"/>
        <end position="43"/>
    </location>
</feature>
<dbReference type="InterPro" id="IPR011701">
    <property type="entry name" value="MFS"/>
</dbReference>
<accession>A0A5N0TND7</accession>
<reference evidence="3" key="1">
    <citation type="submission" date="2019-09" db="EMBL/GenBank/DDBJ databases">
        <title>Mumia zhuanghuii sp. nov. isolated from the intestinal contents of plateau pika (Ochotona curzoniae) in the Qinghai-Tibet plateau of China.</title>
        <authorList>
            <person name="Tian Z."/>
        </authorList>
    </citation>
    <scope>NUCLEOTIDE SEQUENCE [LARGE SCALE GENOMIC DNA]</scope>
    <source>
        <strain evidence="3">L-033</strain>
    </source>
</reference>
<dbReference type="AlphaFoldDB" id="A0A5N0TND7"/>
<feature type="transmembrane region" description="Helical" evidence="1">
    <location>
        <begin position="83"/>
        <end position="105"/>
    </location>
</feature>
<dbReference type="GO" id="GO:0022857">
    <property type="term" value="F:transmembrane transporter activity"/>
    <property type="evidence" value="ECO:0007669"/>
    <property type="project" value="InterPro"/>
</dbReference>
<feature type="transmembrane region" description="Helical" evidence="1">
    <location>
        <begin position="354"/>
        <end position="372"/>
    </location>
</feature>
<feature type="transmembrane region" description="Helical" evidence="1">
    <location>
        <begin position="49"/>
        <end position="71"/>
    </location>
</feature>
<feature type="transmembrane region" description="Helical" evidence="1">
    <location>
        <begin position="313"/>
        <end position="333"/>
    </location>
</feature>
<feature type="transmembrane region" description="Helical" evidence="1">
    <location>
        <begin position="288"/>
        <end position="307"/>
    </location>
</feature>
<dbReference type="InterPro" id="IPR036259">
    <property type="entry name" value="MFS_trans_sf"/>
</dbReference>
<keyword evidence="1" id="KW-0472">Membrane</keyword>
<dbReference type="PANTHER" id="PTHR23542">
    <property type="match status" value="1"/>
</dbReference>
<comment type="caution">
    <text evidence="2">The sequence shown here is derived from an EMBL/GenBank/DDBJ whole genome shotgun (WGS) entry which is preliminary data.</text>
</comment>
<feature type="transmembrane region" description="Helical" evidence="1">
    <location>
        <begin position="254"/>
        <end position="276"/>
    </location>
</feature>
<dbReference type="SUPFAM" id="SSF103473">
    <property type="entry name" value="MFS general substrate transporter"/>
    <property type="match status" value="1"/>
</dbReference>
<dbReference type="EMBL" id="VYUY01000006">
    <property type="protein sequence ID" value="KAA9134929.1"/>
    <property type="molecule type" value="Genomic_DNA"/>
</dbReference>
<keyword evidence="1" id="KW-1133">Transmembrane helix</keyword>
<protein>
    <submittedName>
        <fullName evidence="2">MFS transporter</fullName>
    </submittedName>
</protein>